<accession>A0A1G1Z4M9</accession>
<dbReference type="Proteomes" id="UP000178515">
    <property type="component" value="Unassembled WGS sequence"/>
</dbReference>
<organism evidence="1 2">
    <name type="scientific">Candidatus Colwellbacteria bacterium RIFCSPHIGHO2_12_FULL_44_17</name>
    <dbReference type="NCBI Taxonomy" id="1797689"/>
    <lineage>
        <taxon>Bacteria</taxon>
        <taxon>Candidatus Colwelliibacteriota</taxon>
    </lineage>
</organism>
<proteinExistence type="predicted"/>
<sequence>MGMFDQFKAASEMMKGMSPEQIKELMDQAKGAKDMMREEIKKGVEEEIKKREFISREEVQKMIREQLDR</sequence>
<gene>
    <name evidence="1" type="ORF">A3F24_02135</name>
</gene>
<reference evidence="1 2" key="1">
    <citation type="journal article" date="2016" name="Nat. Commun.">
        <title>Thousands of microbial genomes shed light on interconnected biogeochemical processes in an aquifer system.</title>
        <authorList>
            <person name="Anantharaman K."/>
            <person name="Brown C.T."/>
            <person name="Hug L.A."/>
            <person name="Sharon I."/>
            <person name="Castelle C.J."/>
            <person name="Probst A.J."/>
            <person name="Thomas B.C."/>
            <person name="Singh A."/>
            <person name="Wilkins M.J."/>
            <person name="Karaoz U."/>
            <person name="Brodie E.L."/>
            <person name="Williams K.H."/>
            <person name="Hubbard S.S."/>
            <person name="Banfield J.F."/>
        </authorList>
    </citation>
    <scope>NUCLEOTIDE SEQUENCE [LARGE SCALE GENOMIC DNA]</scope>
</reference>
<dbReference type="EMBL" id="MHIX01000030">
    <property type="protein sequence ID" value="OGY58976.1"/>
    <property type="molecule type" value="Genomic_DNA"/>
</dbReference>
<dbReference type="AlphaFoldDB" id="A0A1G1Z4M9"/>
<protein>
    <submittedName>
        <fullName evidence="1">Uncharacterized protein</fullName>
    </submittedName>
</protein>
<evidence type="ECO:0000313" key="1">
    <source>
        <dbReference type="EMBL" id="OGY58976.1"/>
    </source>
</evidence>
<name>A0A1G1Z4M9_9BACT</name>
<dbReference type="STRING" id="1797689.A3F24_02135"/>
<evidence type="ECO:0000313" key="2">
    <source>
        <dbReference type="Proteomes" id="UP000178515"/>
    </source>
</evidence>
<comment type="caution">
    <text evidence="1">The sequence shown here is derived from an EMBL/GenBank/DDBJ whole genome shotgun (WGS) entry which is preliminary data.</text>
</comment>